<name>A0A1T4KU37_9BACT</name>
<accession>A0A1T4KU37</accession>
<protein>
    <submittedName>
        <fullName evidence="2">Uncharacterized protein</fullName>
    </submittedName>
</protein>
<dbReference type="Pfam" id="PF19628">
    <property type="entry name" value="DUF6132"/>
    <property type="match status" value="1"/>
</dbReference>
<dbReference type="STRING" id="413434.SAMN04488132_102117"/>
<organism evidence="2 3">
    <name type="scientific">Sediminibacterium ginsengisoli</name>
    <dbReference type="NCBI Taxonomy" id="413434"/>
    <lineage>
        <taxon>Bacteria</taxon>
        <taxon>Pseudomonadati</taxon>
        <taxon>Bacteroidota</taxon>
        <taxon>Chitinophagia</taxon>
        <taxon>Chitinophagales</taxon>
        <taxon>Chitinophagaceae</taxon>
        <taxon>Sediminibacterium</taxon>
    </lineage>
</organism>
<keyword evidence="1" id="KW-0812">Transmembrane</keyword>
<dbReference type="InterPro" id="IPR045764">
    <property type="entry name" value="DUF6132"/>
</dbReference>
<feature type="transmembrane region" description="Helical" evidence="1">
    <location>
        <begin position="7"/>
        <end position="27"/>
    </location>
</feature>
<dbReference type="EMBL" id="FUWH01000002">
    <property type="protein sequence ID" value="SJZ45954.1"/>
    <property type="molecule type" value="Genomic_DNA"/>
</dbReference>
<sequence length="71" mass="7873">MKEFMNYRHSLTIAGAAAGFCYWYYIGCASGTCMITSKPFNSTLYGAVMGTLIFSLFQKNKTKSDDFSGNN</sequence>
<dbReference type="AlphaFoldDB" id="A0A1T4KU37"/>
<evidence type="ECO:0000256" key="1">
    <source>
        <dbReference type="SAM" id="Phobius"/>
    </source>
</evidence>
<reference evidence="2 3" key="1">
    <citation type="submission" date="2017-02" db="EMBL/GenBank/DDBJ databases">
        <authorList>
            <person name="Peterson S.W."/>
        </authorList>
    </citation>
    <scope>NUCLEOTIDE SEQUENCE [LARGE SCALE GENOMIC DNA]</scope>
    <source>
        <strain evidence="2 3">DSM 22335</strain>
    </source>
</reference>
<gene>
    <name evidence="2" type="ORF">SAMN04488132_102117</name>
</gene>
<feature type="transmembrane region" description="Helical" evidence="1">
    <location>
        <begin position="39"/>
        <end position="57"/>
    </location>
</feature>
<dbReference type="OrthoDB" id="2062758at2"/>
<keyword evidence="3" id="KW-1185">Reference proteome</keyword>
<proteinExistence type="predicted"/>
<evidence type="ECO:0000313" key="3">
    <source>
        <dbReference type="Proteomes" id="UP000190888"/>
    </source>
</evidence>
<dbReference type="Proteomes" id="UP000190888">
    <property type="component" value="Unassembled WGS sequence"/>
</dbReference>
<keyword evidence="1" id="KW-1133">Transmembrane helix</keyword>
<evidence type="ECO:0000313" key="2">
    <source>
        <dbReference type="EMBL" id="SJZ45954.1"/>
    </source>
</evidence>
<keyword evidence="1" id="KW-0472">Membrane</keyword>